<dbReference type="Proteomes" id="UP000822688">
    <property type="component" value="Chromosome 10"/>
</dbReference>
<gene>
    <name evidence="2" type="ORF">KC19_10G118700</name>
</gene>
<keyword evidence="1" id="KW-0732">Signal</keyword>
<evidence type="ECO:0000313" key="2">
    <source>
        <dbReference type="EMBL" id="KAG0559619.1"/>
    </source>
</evidence>
<evidence type="ECO:0000313" key="3">
    <source>
        <dbReference type="Proteomes" id="UP000822688"/>
    </source>
</evidence>
<keyword evidence="3" id="KW-1185">Reference proteome</keyword>
<name>A0A8T0GN06_CERPU</name>
<organism evidence="2 3">
    <name type="scientific">Ceratodon purpureus</name>
    <name type="common">Fire moss</name>
    <name type="synonym">Dicranum purpureum</name>
    <dbReference type="NCBI Taxonomy" id="3225"/>
    <lineage>
        <taxon>Eukaryota</taxon>
        <taxon>Viridiplantae</taxon>
        <taxon>Streptophyta</taxon>
        <taxon>Embryophyta</taxon>
        <taxon>Bryophyta</taxon>
        <taxon>Bryophytina</taxon>
        <taxon>Bryopsida</taxon>
        <taxon>Dicranidae</taxon>
        <taxon>Pseudoditrichales</taxon>
        <taxon>Ditrichaceae</taxon>
        <taxon>Ceratodon</taxon>
    </lineage>
</organism>
<comment type="caution">
    <text evidence="2">The sequence shown here is derived from an EMBL/GenBank/DDBJ whole genome shotgun (WGS) entry which is preliminary data.</text>
</comment>
<dbReference type="EMBL" id="CM026431">
    <property type="protein sequence ID" value="KAG0559619.1"/>
    <property type="molecule type" value="Genomic_DNA"/>
</dbReference>
<proteinExistence type="predicted"/>
<evidence type="ECO:0000256" key="1">
    <source>
        <dbReference type="SAM" id="SignalP"/>
    </source>
</evidence>
<accession>A0A8T0GN06</accession>
<reference evidence="2" key="1">
    <citation type="submission" date="2020-06" db="EMBL/GenBank/DDBJ databases">
        <title>WGS assembly of Ceratodon purpureus strain R40.</title>
        <authorList>
            <person name="Carey S.B."/>
            <person name="Jenkins J."/>
            <person name="Shu S."/>
            <person name="Lovell J.T."/>
            <person name="Sreedasyam A."/>
            <person name="Maumus F."/>
            <person name="Tiley G.P."/>
            <person name="Fernandez-Pozo N."/>
            <person name="Barry K."/>
            <person name="Chen C."/>
            <person name="Wang M."/>
            <person name="Lipzen A."/>
            <person name="Daum C."/>
            <person name="Saski C.A."/>
            <person name="Payton A.C."/>
            <person name="Mcbreen J.C."/>
            <person name="Conrad R.E."/>
            <person name="Kollar L.M."/>
            <person name="Olsson S."/>
            <person name="Huttunen S."/>
            <person name="Landis J.B."/>
            <person name="Wickett N.J."/>
            <person name="Johnson M.G."/>
            <person name="Rensing S.A."/>
            <person name="Grimwood J."/>
            <person name="Schmutz J."/>
            <person name="Mcdaniel S.F."/>
        </authorList>
    </citation>
    <scope>NUCLEOTIDE SEQUENCE</scope>
    <source>
        <strain evidence="2">R40</strain>
    </source>
</reference>
<dbReference type="AlphaFoldDB" id="A0A8T0GN06"/>
<feature type="signal peptide" evidence="1">
    <location>
        <begin position="1"/>
        <end position="17"/>
    </location>
</feature>
<feature type="chain" id="PRO_5035722748" evidence="1">
    <location>
        <begin position="18"/>
        <end position="57"/>
    </location>
</feature>
<protein>
    <submittedName>
        <fullName evidence="2">Uncharacterized protein</fullName>
    </submittedName>
</protein>
<sequence>MPLVSMFSLAVPAFCLCLHTGLKKRHISFGININNFEDGILMCLNTFDCYKSEHTEL</sequence>